<dbReference type="InterPro" id="IPR002913">
    <property type="entry name" value="START_lipid-bd_dom"/>
</dbReference>
<dbReference type="EMBL" id="JAOPGA020001781">
    <property type="protein sequence ID" value="KAL0491301.1"/>
    <property type="molecule type" value="Genomic_DNA"/>
</dbReference>
<accession>A0AAW2ZRE6</accession>
<protein>
    <recommendedName>
        <fullName evidence="1">START domain-containing protein</fullName>
    </recommendedName>
</protein>
<dbReference type="AlphaFoldDB" id="A0AAW2ZRE6"/>
<evidence type="ECO:0000313" key="3">
    <source>
        <dbReference type="Proteomes" id="UP001431209"/>
    </source>
</evidence>
<evidence type="ECO:0000259" key="1">
    <source>
        <dbReference type="PROSITE" id="PS50848"/>
    </source>
</evidence>
<name>A0AAW2ZRE6_9EUKA</name>
<comment type="caution">
    <text evidence="2">The sequence shown here is derived from an EMBL/GenBank/DDBJ whole genome shotgun (WGS) entry which is preliminary data.</text>
</comment>
<dbReference type="SUPFAM" id="SSF55961">
    <property type="entry name" value="Bet v1-like"/>
    <property type="match status" value="1"/>
</dbReference>
<sequence length="223" mass="25749">MVITDEQRKQFDALIEGKKQELIDDADNSKWEFLKEENDVRGYKKHTPGQDFYKVKGVCKMKTQKSVVDYFNWYEDTYNDTEKRSKIDPQILVRRRLYDLQESTNPEYHNPGSCVLQMLVETPSSLVSNREFIAVQKTWFEDNGNKGYRIHVSIEHPDFPLTSGYVRAKMIFVASTVEKVEDGIIVTSISQTDPGGWMPTWLVNATVAGYALGIGKQRPFFCE</sequence>
<gene>
    <name evidence="2" type="ORF">AKO1_002365</name>
</gene>
<dbReference type="PROSITE" id="PS50848">
    <property type="entry name" value="START"/>
    <property type="match status" value="1"/>
</dbReference>
<dbReference type="PANTHER" id="PTHR19308:SF14">
    <property type="entry name" value="START DOMAIN-CONTAINING PROTEIN"/>
    <property type="match status" value="1"/>
</dbReference>
<dbReference type="PANTHER" id="PTHR19308">
    <property type="entry name" value="PHOSPHATIDYLCHOLINE TRANSFER PROTEIN"/>
    <property type="match status" value="1"/>
</dbReference>
<organism evidence="2 3">
    <name type="scientific">Acrasis kona</name>
    <dbReference type="NCBI Taxonomy" id="1008807"/>
    <lineage>
        <taxon>Eukaryota</taxon>
        <taxon>Discoba</taxon>
        <taxon>Heterolobosea</taxon>
        <taxon>Tetramitia</taxon>
        <taxon>Eutetramitia</taxon>
        <taxon>Acrasidae</taxon>
        <taxon>Acrasis</taxon>
    </lineage>
</organism>
<feature type="domain" description="START" evidence="1">
    <location>
        <begin position="26"/>
        <end position="208"/>
    </location>
</feature>
<keyword evidence="3" id="KW-1185">Reference proteome</keyword>
<reference evidence="2 3" key="1">
    <citation type="submission" date="2024-03" db="EMBL/GenBank/DDBJ databases">
        <title>The Acrasis kona genome and developmental transcriptomes reveal deep origins of eukaryotic multicellular pathways.</title>
        <authorList>
            <person name="Sheikh S."/>
            <person name="Fu C.-J."/>
            <person name="Brown M.W."/>
            <person name="Baldauf S.L."/>
        </authorList>
    </citation>
    <scope>NUCLEOTIDE SEQUENCE [LARGE SCALE GENOMIC DNA]</scope>
    <source>
        <strain evidence="2 3">ATCC MYA-3509</strain>
    </source>
</reference>
<dbReference type="Pfam" id="PF01852">
    <property type="entry name" value="START"/>
    <property type="match status" value="1"/>
</dbReference>
<evidence type="ECO:0000313" key="2">
    <source>
        <dbReference type="EMBL" id="KAL0491301.1"/>
    </source>
</evidence>
<dbReference type="GO" id="GO:0008289">
    <property type="term" value="F:lipid binding"/>
    <property type="evidence" value="ECO:0007669"/>
    <property type="project" value="InterPro"/>
</dbReference>
<dbReference type="CDD" id="cd00177">
    <property type="entry name" value="START"/>
    <property type="match status" value="1"/>
</dbReference>
<dbReference type="Proteomes" id="UP001431209">
    <property type="component" value="Unassembled WGS sequence"/>
</dbReference>
<dbReference type="InterPro" id="IPR023393">
    <property type="entry name" value="START-like_dom_sf"/>
</dbReference>
<proteinExistence type="predicted"/>
<dbReference type="InterPro" id="IPR051213">
    <property type="entry name" value="START_lipid_transfer"/>
</dbReference>
<dbReference type="GO" id="GO:0005737">
    <property type="term" value="C:cytoplasm"/>
    <property type="evidence" value="ECO:0007669"/>
    <property type="project" value="UniProtKB-ARBA"/>
</dbReference>
<dbReference type="Gene3D" id="3.30.530.20">
    <property type="match status" value="1"/>
</dbReference>